<comment type="function">
    <text evidence="3">Catalyzes the ferredoxin-dependent oxidative decarboxylation of arylpyruvates.</text>
</comment>
<comment type="catalytic activity">
    <reaction evidence="3">
        <text>indole-3-pyruvate + 2 oxidized [2Fe-2S]-[ferredoxin] + CoA = (indol-3-yl)acetyl-CoA + 2 reduced [2Fe-2S]-[ferredoxin] + CO2 + H(+)</text>
        <dbReference type="Rhea" id="RHEA:12645"/>
        <dbReference type="Rhea" id="RHEA-COMP:10000"/>
        <dbReference type="Rhea" id="RHEA-COMP:10001"/>
        <dbReference type="ChEBI" id="CHEBI:15378"/>
        <dbReference type="ChEBI" id="CHEBI:16526"/>
        <dbReference type="ChEBI" id="CHEBI:17640"/>
        <dbReference type="ChEBI" id="CHEBI:33737"/>
        <dbReference type="ChEBI" id="CHEBI:33738"/>
        <dbReference type="ChEBI" id="CHEBI:57271"/>
        <dbReference type="ChEBI" id="CHEBI:57287"/>
        <dbReference type="EC" id="1.2.7.8"/>
    </reaction>
</comment>
<keyword evidence="3" id="KW-0411">Iron-sulfur</keyword>
<dbReference type="PANTHER" id="PTHR43710:SF5">
    <property type="entry name" value="INDOLEPYRUVATE FERREDOXIN OXIDOREDUCTASE ALPHA SUBUNIT"/>
    <property type="match status" value="1"/>
</dbReference>
<dbReference type="AlphaFoldDB" id="A0AAJ1IE13"/>
<reference evidence="6 7" key="1">
    <citation type="submission" date="2022-12" db="EMBL/GenBank/DDBJ databases">
        <title>Metagenome assembled genome from gulf of manar.</title>
        <authorList>
            <person name="Kohli P."/>
            <person name="Pk S."/>
            <person name="Venkata Ramana C."/>
            <person name="Sasikala C."/>
        </authorList>
    </citation>
    <scope>NUCLEOTIDE SEQUENCE [LARGE SCALE GENOMIC DNA]</scope>
    <source>
        <strain evidence="6">JB008</strain>
    </source>
</reference>
<dbReference type="InterPro" id="IPR045025">
    <property type="entry name" value="HACL1-like"/>
</dbReference>
<protein>
    <recommendedName>
        <fullName evidence="3">Indolepyruvate oxidoreductase subunit IorA</fullName>
        <shortName evidence="3">IOR</shortName>
        <ecNumber evidence="3">1.2.7.8</ecNumber>
    </recommendedName>
    <alternativeName>
        <fullName evidence="3">Indolepyruvate ferredoxin oxidoreductase subunit alpha</fullName>
    </alternativeName>
</protein>
<dbReference type="CDD" id="cd02008">
    <property type="entry name" value="TPP_IOR_alpha"/>
    <property type="match status" value="1"/>
</dbReference>
<dbReference type="Pfam" id="PF02775">
    <property type="entry name" value="TPP_enzyme_C"/>
    <property type="match status" value="1"/>
</dbReference>
<keyword evidence="3" id="KW-0408">Iron</keyword>
<feature type="domain" description="Pyruvate flavodoxin/ferredoxin oxidoreductase pyrimidine binding" evidence="4">
    <location>
        <begin position="15"/>
        <end position="191"/>
    </location>
</feature>
<dbReference type="Proteomes" id="UP001221217">
    <property type="component" value="Unassembled WGS sequence"/>
</dbReference>
<dbReference type="EC" id="1.2.7.8" evidence="3"/>
<keyword evidence="2 3" id="KW-0560">Oxidoreductase</keyword>
<name>A0AAJ1IE13_9SPIO</name>
<keyword evidence="3" id="KW-0004">4Fe-4S</keyword>
<dbReference type="Gene3D" id="3.40.50.970">
    <property type="match status" value="2"/>
</dbReference>
<accession>A0AAJ1IE13</accession>
<comment type="cofactor">
    <cofactor evidence="3">
        <name>[4Fe-4S] cluster</name>
        <dbReference type="ChEBI" id="CHEBI:49883"/>
    </cofactor>
    <text evidence="3">Binds 2 [4Fe-4S] clusters. In this family the first cluster has a non-standard and varying [4Fe-4S] binding motif CX(2)CX(2)CX(4-5)CP.</text>
</comment>
<dbReference type="EMBL" id="JAQQAL010000028">
    <property type="protein sequence ID" value="MDC7227575.1"/>
    <property type="molecule type" value="Genomic_DNA"/>
</dbReference>
<dbReference type="InterPro" id="IPR002880">
    <property type="entry name" value="Pyrv_Fd/Flavodoxin_OxRdtase_N"/>
</dbReference>
<gene>
    <name evidence="6" type="ORF">PQJ61_12490</name>
</gene>
<evidence type="ECO:0000256" key="3">
    <source>
        <dbReference type="PIRNR" id="PIRNR006439"/>
    </source>
</evidence>
<dbReference type="InterPro" id="IPR017721">
    <property type="entry name" value="IorA"/>
</dbReference>
<evidence type="ECO:0000313" key="7">
    <source>
        <dbReference type="Proteomes" id="UP001221217"/>
    </source>
</evidence>
<comment type="caution">
    <text evidence="6">The sequence shown here is derived from an EMBL/GenBank/DDBJ whole genome shotgun (WGS) entry which is preliminary data.</text>
</comment>
<dbReference type="GO" id="GO:0030976">
    <property type="term" value="F:thiamine pyrophosphate binding"/>
    <property type="evidence" value="ECO:0007669"/>
    <property type="project" value="InterPro"/>
</dbReference>
<dbReference type="FunFam" id="3.40.50.970:FF:000039">
    <property type="entry name" value="Indolepyruvate oxidoreductase subunit IorA"/>
    <property type="match status" value="1"/>
</dbReference>
<dbReference type="InterPro" id="IPR011766">
    <property type="entry name" value="TPP_enzyme_TPP-bd"/>
</dbReference>
<dbReference type="Pfam" id="PF01855">
    <property type="entry name" value="POR_N"/>
    <property type="match status" value="1"/>
</dbReference>
<dbReference type="SUPFAM" id="SSF52518">
    <property type="entry name" value="Thiamin diphosphate-binding fold (THDP-binding)"/>
    <property type="match status" value="2"/>
</dbReference>
<evidence type="ECO:0000256" key="1">
    <source>
        <dbReference type="ARBA" id="ARBA00022723"/>
    </source>
</evidence>
<organism evidence="6 7">
    <name type="scientific">Candidatus Thalassospirochaeta sargassi</name>
    <dbReference type="NCBI Taxonomy" id="3119039"/>
    <lineage>
        <taxon>Bacteria</taxon>
        <taxon>Pseudomonadati</taxon>
        <taxon>Spirochaetota</taxon>
        <taxon>Spirochaetia</taxon>
        <taxon>Spirochaetales</taxon>
        <taxon>Spirochaetaceae</taxon>
        <taxon>Candidatus Thalassospirochaeta</taxon>
    </lineage>
</organism>
<feature type="domain" description="Thiamine pyrophosphate enzyme TPP-binding" evidence="5">
    <location>
        <begin position="380"/>
        <end position="470"/>
    </location>
</feature>
<dbReference type="GO" id="GO:0051539">
    <property type="term" value="F:4 iron, 4 sulfur cluster binding"/>
    <property type="evidence" value="ECO:0007669"/>
    <property type="project" value="UniProtKB-UniRule"/>
</dbReference>
<keyword evidence="3" id="KW-0813">Transport</keyword>
<keyword evidence="1 3" id="KW-0479">Metal-binding</keyword>
<keyword evidence="3" id="KW-0249">Electron transport</keyword>
<evidence type="ECO:0000313" key="6">
    <source>
        <dbReference type="EMBL" id="MDC7227575.1"/>
    </source>
</evidence>
<dbReference type="PIRSF" id="PIRSF006439">
    <property type="entry name" value="Indolepyruvate_ferr_oxidored"/>
    <property type="match status" value="1"/>
</dbReference>
<dbReference type="GO" id="GO:0046872">
    <property type="term" value="F:metal ion binding"/>
    <property type="evidence" value="ECO:0007669"/>
    <property type="project" value="UniProtKB-UniRule"/>
</dbReference>
<evidence type="ECO:0000259" key="4">
    <source>
        <dbReference type="Pfam" id="PF01855"/>
    </source>
</evidence>
<dbReference type="GO" id="GO:0043805">
    <property type="term" value="F:indolepyruvate ferredoxin oxidoreductase activity"/>
    <property type="evidence" value="ECO:0007669"/>
    <property type="project" value="UniProtKB-UniRule"/>
</dbReference>
<dbReference type="CDD" id="cd07034">
    <property type="entry name" value="TPP_PYR_PFOR_IOR-alpha_like"/>
    <property type="match status" value="1"/>
</dbReference>
<evidence type="ECO:0000256" key="2">
    <source>
        <dbReference type="ARBA" id="ARBA00023002"/>
    </source>
</evidence>
<dbReference type="PANTHER" id="PTHR43710">
    <property type="entry name" value="2-HYDROXYACYL-COA LYASE"/>
    <property type="match status" value="1"/>
</dbReference>
<dbReference type="GO" id="GO:0044281">
    <property type="term" value="P:small molecule metabolic process"/>
    <property type="evidence" value="ECO:0007669"/>
    <property type="project" value="UniProtKB-ARBA"/>
</dbReference>
<sequence length="533" mass="57758">MGELVLLGDEALALGAIDAGISSAYGYPGTPSSEIMEYVLKYSETNDGIFASWSSNEKTAYEEALGASFVGRRVLVTMKHVGLNVAADPFMNSALLDIKGGFVIAVADDPGMHSSQGEQDSRYFAAFARTMCFEPRNQQECYEMTREAFEVSERFHIPVMIRLVTRLAHSRAVVNTAPVKPQNPMEKTDNTKGWMLLPALARKNWASLLERQSSFLEYTTASEYNPLTINSDFTEFGVITSGLGKNYYDEAKQELPELPSHLHISAYPVPVDKVRELAENVKKIIVIEEGCTFIEDYLRGYLPQAIEISGKQDGEVPLTGELNPDNIRKSLGLAAKDGHATDMDIPGRPPQLCKGCPHADTYAALNEAREAFDNSIVTSDIGCYSLGALPPHNAIETIICMGASIGTAKGAAEAGFKPVVSVIGDSTFLHSGISPLIDAVSCNTPMTVVILDNGTVAMTGGQTTIMPSSRLKTLIEGIGIEAGHIKTIIPLKKHHAENVEIFKTEMNYQGISVIIALRECLETAKKKKSGGSK</sequence>
<proteinExistence type="predicted"/>
<dbReference type="InterPro" id="IPR029061">
    <property type="entry name" value="THDP-binding"/>
</dbReference>
<evidence type="ECO:0000259" key="5">
    <source>
        <dbReference type="Pfam" id="PF02775"/>
    </source>
</evidence>